<dbReference type="InterPro" id="IPR036257">
    <property type="entry name" value="Cyt_c_oxidase_su2_TM_sf"/>
</dbReference>
<comment type="subcellular location">
    <subcellularLocation>
        <location evidence="10">Cell membrane</location>
        <topology evidence="10">Multi-pass membrane protein</topology>
    </subcellularLocation>
    <subcellularLocation>
        <location evidence="1">Membrane</location>
        <topology evidence="1">Multi-pass membrane protein</topology>
    </subcellularLocation>
</comment>
<evidence type="ECO:0000256" key="4">
    <source>
        <dbReference type="ARBA" id="ARBA00022660"/>
    </source>
</evidence>
<evidence type="ECO:0000256" key="6">
    <source>
        <dbReference type="ARBA" id="ARBA00022967"/>
    </source>
</evidence>
<keyword evidence="5 10" id="KW-0812">Transmembrane</keyword>
<dbReference type="InterPro" id="IPR045187">
    <property type="entry name" value="CcO_II"/>
</dbReference>
<evidence type="ECO:0000313" key="16">
    <source>
        <dbReference type="Proteomes" id="UP001501496"/>
    </source>
</evidence>
<evidence type="ECO:0000256" key="11">
    <source>
        <dbReference type="RuleBase" id="RU004024"/>
    </source>
</evidence>
<keyword evidence="16" id="KW-1185">Reference proteome</keyword>
<dbReference type="PANTHER" id="PTHR22888:SF9">
    <property type="entry name" value="CYTOCHROME C OXIDASE SUBUNIT 2"/>
    <property type="match status" value="1"/>
</dbReference>
<feature type="transmembrane region" description="Helical" evidence="12">
    <location>
        <begin position="134"/>
        <end position="152"/>
    </location>
</feature>
<evidence type="ECO:0000256" key="9">
    <source>
        <dbReference type="ARBA" id="ARBA00023136"/>
    </source>
</evidence>
<dbReference type="Pfam" id="PF02790">
    <property type="entry name" value="COX2_TM"/>
    <property type="match status" value="1"/>
</dbReference>
<evidence type="ECO:0000256" key="7">
    <source>
        <dbReference type="ARBA" id="ARBA00022982"/>
    </source>
</evidence>
<evidence type="ECO:0000256" key="8">
    <source>
        <dbReference type="ARBA" id="ARBA00022989"/>
    </source>
</evidence>
<keyword evidence="7 10" id="KW-0249">Electron transport</keyword>
<keyword evidence="9 12" id="KW-0472">Membrane</keyword>
<feature type="transmembrane region" description="Helical" evidence="12">
    <location>
        <begin position="6"/>
        <end position="27"/>
    </location>
</feature>
<keyword evidence="11" id="KW-0479">Metal-binding</keyword>
<dbReference type="PROSITE" id="PS50857">
    <property type="entry name" value="COX2_CUA"/>
    <property type="match status" value="1"/>
</dbReference>
<feature type="domain" description="Cytochrome oxidase subunit II copper A binding" evidence="13">
    <location>
        <begin position="165"/>
        <end position="347"/>
    </location>
</feature>
<dbReference type="PANTHER" id="PTHR22888">
    <property type="entry name" value="CYTOCHROME C OXIDASE, SUBUNIT II"/>
    <property type="match status" value="1"/>
</dbReference>
<evidence type="ECO:0000259" key="13">
    <source>
        <dbReference type="PROSITE" id="PS50857"/>
    </source>
</evidence>
<evidence type="ECO:0000256" key="2">
    <source>
        <dbReference type="ARBA" id="ARBA00007866"/>
    </source>
</evidence>
<dbReference type="RefSeq" id="WP_344787565.1">
    <property type="nucleotide sequence ID" value="NZ_BAABCA010000003.1"/>
</dbReference>
<dbReference type="Proteomes" id="UP001501496">
    <property type="component" value="Unassembled WGS sequence"/>
</dbReference>
<dbReference type="SUPFAM" id="SSF81464">
    <property type="entry name" value="Cytochrome c oxidase subunit II-like, transmembrane region"/>
    <property type="match status" value="1"/>
</dbReference>
<dbReference type="Gene3D" id="2.60.40.420">
    <property type="entry name" value="Cupredoxins - blue copper proteins"/>
    <property type="match status" value="1"/>
</dbReference>
<dbReference type="Gene3D" id="1.10.287.90">
    <property type="match status" value="1"/>
</dbReference>
<dbReference type="PROSITE" id="PS50999">
    <property type="entry name" value="COX2_TM"/>
    <property type="match status" value="1"/>
</dbReference>
<feature type="transmembrane region" description="Helical" evidence="12">
    <location>
        <begin position="48"/>
        <end position="69"/>
    </location>
</feature>
<feature type="transmembrane region" description="Helical" evidence="12">
    <location>
        <begin position="89"/>
        <end position="113"/>
    </location>
</feature>
<dbReference type="EC" id="7.1.1.9" evidence="11"/>
<comment type="cofactor">
    <cofactor evidence="11">
        <name>Cu cation</name>
        <dbReference type="ChEBI" id="CHEBI:23378"/>
    </cofactor>
    <text evidence="11">Binds a copper A center.</text>
</comment>
<accession>A0ABP8C740</accession>
<sequence length="357" mass="40750">MTTLLTIIVLIFILIAIWQMVKIFDLAQAKNENANYGVATDKDNTLNGYLMMGFLAFIYIITIVCFVKWGDLPLMSNSASEHGPTIDNLMVISMVLIFITQTITQFLLHYFAFKYKGEKGKKALFFADNNKLEFIWTIIPVIVLAGLIIYGLNTWINITSVDETEDPLIVELYAQQFNWKARYAGADNTLGKSNVRLIDIDRANILGLDEGDINAQDDIITTELHLPVGKPVLFKMRSQDVLHSAYMPHFRAQMNCVPGMITQFGFTPTVTTKDMRATPQMIEKVANINKIRVENSKPLIAKGEEALERYEFDYILLCNKICGKSHYNMQMKIIVETQEEYDAWIKEQKVFKNSLIN</sequence>
<feature type="domain" description="Cytochrome oxidase subunit II transmembrane region profile" evidence="14">
    <location>
        <begin position="66"/>
        <end position="162"/>
    </location>
</feature>
<evidence type="ECO:0000313" key="15">
    <source>
        <dbReference type="EMBL" id="GAA4234876.1"/>
    </source>
</evidence>
<dbReference type="Pfam" id="PF00116">
    <property type="entry name" value="COX2"/>
    <property type="match status" value="1"/>
</dbReference>
<evidence type="ECO:0000256" key="10">
    <source>
        <dbReference type="RuleBase" id="RU000456"/>
    </source>
</evidence>
<evidence type="ECO:0000256" key="12">
    <source>
        <dbReference type="SAM" id="Phobius"/>
    </source>
</evidence>
<evidence type="ECO:0000256" key="1">
    <source>
        <dbReference type="ARBA" id="ARBA00004141"/>
    </source>
</evidence>
<organism evidence="15 16">
    <name type="scientific">Postechiella marina</name>
    <dbReference type="NCBI Taxonomy" id="943941"/>
    <lineage>
        <taxon>Bacteria</taxon>
        <taxon>Pseudomonadati</taxon>
        <taxon>Bacteroidota</taxon>
        <taxon>Flavobacteriia</taxon>
        <taxon>Flavobacteriales</taxon>
        <taxon>Flavobacteriaceae</taxon>
        <taxon>Postechiella</taxon>
    </lineage>
</organism>
<dbReference type="EMBL" id="BAABCA010000003">
    <property type="protein sequence ID" value="GAA4234876.1"/>
    <property type="molecule type" value="Genomic_DNA"/>
</dbReference>
<comment type="similarity">
    <text evidence="2 10">Belongs to the cytochrome c oxidase subunit 2 family.</text>
</comment>
<keyword evidence="3 10" id="KW-0813">Transport</keyword>
<dbReference type="InterPro" id="IPR008972">
    <property type="entry name" value="Cupredoxin"/>
</dbReference>
<evidence type="ECO:0000256" key="3">
    <source>
        <dbReference type="ARBA" id="ARBA00022448"/>
    </source>
</evidence>
<proteinExistence type="inferred from homology"/>
<comment type="caution">
    <text evidence="15">The sequence shown here is derived from an EMBL/GenBank/DDBJ whole genome shotgun (WGS) entry which is preliminary data.</text>
</comment>
<comment type="function">
    <text evidence="11">Subunits I and II form the functional core of the enzyme complex. Electrons originating in cytochrome c are transferred via heme a and Cu(A) to the binuclear center formed by heme a3 and Cu(B).</text>
</comment>
<reference evidence="16" key="1">
    <citation type="journal article" date="2019" name="Int. J. Syst. Evol. Microbiol.">
        <title>The Global Catalogue of Microorganisms (GCM) 10K type strain sequencing project: providing services to taxonomists for standard genome sequencing and annotation.</title>
        <authorList>
            <consortium name="The Broad Institute Genomics Platform"/>
            <consortium name="The Broad Institute Genome Sequencing Center for Infectious Disease"/>
            <person name="Wu L."/>
            <person name="Ma J."/>
        </authorList>
    </citation>
    <scope>NUCLEOTIDE SEQUENCE [LARGE SCALE GENOMIC DNA]</scope>
    <source>
        <strain evidence="16">JCM 17630</strain>
    </source>
</reference>
<keyword evidence="8 12" id="KW-1133">Transmembrane helix</keyword>
<dbReference type="SUPFAM" id="SSF49503">
    <property type="entry name" value="Cupredoxins"/>
    <property type="match status" value="1"/>
</dbReference>
<protein>
    <recommendedName>
        <fullName evidence="11">Cytochrome c oxidase subunit 2</fullName>
        <ecNumber evidence="11">7.1.1.9</ecNumber>
    </recommendedName>
</protein>
<keyword evidence="6" id="KW-1278">Translocase</keyword>
<dbReference type="InterPro" id="IPR002429">
    <property type="entry name" value="CcO_II-like_C"/>
</dbReference>
<evidence type="ECO:0000259" key="14">
    <source>
        <dbReference type="PROSITE" id="PS50999"/>
    </source>
</evidence>
<comment type="catalytic activity">
    <reaction evidence="11">
        <text>4 Fe(II)-[cytochrome c] + O2 + 8 H(+)(in) = 4 Fe(III)-[cytochrome c] + 2 H2O + 4 H(+)(out)</text>
        <dbReference type="Rhea" id="RHEA:11436"/>
        <dbReference type="Rhea" id="RHEA-COMP:10350"/>
        <dbReference type="Rhea" id="RHEA-COMP:14399"/>
        <dbReference type="ChEBI" id="CHEBI:15377"/>
        <dbReference type="ChEBI" id="CHEBI:15378"/>
        <dbReference type="ChEBI" id="CHEBI:15379"/>
        <dbReference type="ChEBI" id="CHEBI:29033"/>
        <dbReference type="ChEBI" id="CHEBI:29034"/>
        <dbReference type="EC" id="7.1.1.9"/>
    </reaction>
</comment>
<evidence type="ECO:0000256" key="5">
    <source>
        <dbReference type="ARBA" id="ARBA00022692"/>
    </source>
</evidence>
<name>A0ABP8C740_9FLAO</name>
<keyword evidence="11" id="KW-0186">Copper</keyword>
<dbReference type="InterPro" id="IPR011759">
    <property type="entry name" value="Cyt_c_oxidase_su2_TM_dom"/>
</dbReference>
<keyword evidence="4 10" id="KW-0679">Respiratory chain</keyword>
<gene>
    <name evidence="15" type="ORF">GCM10022291_15360</name>
</gene>